<dbReference type="EMBL" id="BSXT01000325">
    <property type="protein sequence ID" value="GMF24459.1"/>
    <property type="molecule type" value="Genomic_DNA"/>
</dbReference>
<evidence type="ECO:0000313" key="1">
    <source>
        <dbReference type="EMBL" id="GMF24459.1"/>
    </source>
</evidence>
<protein>
    <submittedName>
        <fullName evidence="1">Unnamed protein product</fullName>
    </submittedName>
</protein>
<dbReference type="OrthoDB" id="128149at2759"/>
<dbReference type="Proteomes" id="UP001165121">
    <property type="component" value="Unassembled WGS sequence"/>
</dbReference>
<comment type="caution">
    <text evidence="1">The sequence shown here is derived from an EMBL/GenBank/DDBJ whole genome shotgun (WGS) entry which is preliminary data.</text>
</comment>
<name>A0A9W6U254_9STRA</name>
<gene>
    <name evidence="1" type="ORF">Pfra01_000411200</name>
</gene>
<organism evidence="1 2">
    <name type="scientific">Phytophthora fragariaefolia</name>
    <dbReference type="NCBI Taxonomy" id="1490495"/>
    <lineage>
        <taxon>Eukaryota</taxon>
        <taxon>Sar</taxon>
        <taxon>Stramenopiles</taxon>
        <taxon>Oomycota</taxon>
        <taxon>Peronosporomycetes</taxon>
        <taxon>Peronosporales</taxon>
        <taxon>Peronosporaceae</taxon>
        <taxon>Phytophthora</taxon>
    </lineage>
</organism>
<sequence length="158" mass="17919">MSGNRGPISWNSSGSSTVARACPWRVGTPDEMPLKYLYRLNVAVMRANIFYADGTADERREHVELFINTLGSQEQDPASRLTLMEVQNVSAMEKKLRARQRGLVHQKKTLFGSSKFRQTILTSPAPGPCDPRHDGRLRLRTDKLRQRRLVVSPGSRQR</sequence>
<proteinExistence type="predicted"/>
<accession>A0A9W6U254</accession>
<evidence type="ECO:0000313" key="2">
    <source>
        <dbReference type="Proteomes" id="UP001165121"/>
    </source>
</evidence>
<keyword evidence="2" id="KW-1185">Reference proteome</keyword>
<reference evidence="1" key="1">
    <citation type="submission" date="2023-04" db="EMBL/GenBank/DDBJ databases">
        <title>Phytophthora fragariaefolia NBRC 109709.</title>
        <authorList>
            <person name="Ichikawa N."/>
            <person name="Sato H."/>
            <person name="Tonouchi N."/>
        </authorList>
    </citation>
    <scope>NUCLEOTIDE SEQUENCE</scope>
    <source>
        <strain evidence="1">NBRC 109709</strain>
    </source>
</reference>
<dbReference type="AlphaFoldDB" id="A0A9W6U254"/>